<reference evidence="1" key="3">
    <citation type="submission" date="2010-09" db="EMBL/GenBank/DDBJ databases">
        <title>Annotation of Gaeumannomyces graminis var. tritici R3-111a-1.</title>
        <authorList>
            <consortium name="The Broad Institute Genome Sequencing Platform"/>
            <person name="Ma L.-J."/>
            <person name="Dead R."/>
            <person name="Young S.K."/>
            <person name="Zeng Q."/>
            <person name="Gargeya S."/>
            <person name="Fitzgerald M."/>
            <person name="Haas B."/>
            <person name="Abouelleil A."/>
            <person name="Alvarado L."/>
            <person name="Arachchi H.M."/>
            <person name="Berlin A."/>
            <person name="Brown A."/>
            <person name="Chapman S.B."/>
            <person name="Chen Z."/>
            <person name="Dunbar C."/>
            <person name="Freedman E."/>
            <person name="Gearin G."/>
            <person name="Gellesch M."/>
            <person name="Goldberg J."/>
            <person name="Griggs A."/>
            <person name="Gujja S."/>
            <person name="Heiman D."/>
            <person name="Howarth C."/>
            <person name="Larson L."/>
            <person name="Lui A."/>
            <person name="MacDonald P.J.P."/>
            <person name="Mehta T."/>
            <person name="Montmayeur A."/>
            <person name="Murphy C."/>
            <person name="Neiman D."/>
            <person name="Pearson M."/>
            <person name="Priest M."/>
            <person name="Roberts A."/>
            <person name="Saif S."/>
            <person name="Shea T."/>
            <person name="Shenoy N."/>
            <person name="Sisk P."/>
            <person name="Stolte C."/>
            <person name="Sykes S."/>
            <person name="Yandava C."/>
            <person name="Wortman J."/>
            <person name="Nusbaum C."/>
            <person name="Birren B."/>
        </authorList>
    </citation>
    <scope>NUCLEOTIDE SEQUENCE</scope>
    <source>
        <strain evidence="1">R3-111a-1</strain>
    </source>
</reference>
<reference evidence="3" key="1">
    <citation type="submission" date="2010-07" db="EMBL/GenBank/DDBJ databases">
        <title>The genome sequence of Gaeumannomyces graminis var. tritici strain R3-111a-1.</title>
        <authorList>
            <consortium name="The Broad Institute Genome Sequencing Platform"/>
            <person name="Ma L.-J."/>
            <person name="Dead R."/>
            <person name="Young S."/>
            <person name="Zeng Q."/>
            <person name="Koehrsen M."/>
            <person name="Alvarado L."/>
            <person name="Berlin A."/>
            <person name="Chapman S.B."/>
            <person name="Chen Z."/>
            <person name="Freedman E."/>
            <person name="Gellesch M."/>
            <person name="Goldberg J."/>
            <person name="Griggs A."/>
            <person name="Gujja S."/>
            <person name="Heilman E.R."/>
            <person name="Heiman D."/>
            <person name="Hepburn T."/>
            <person name="Howarth C."/>
            <person name="Jen D."/>
            <person name="Larson L."/>
            <person name="Mehta T."/>
            <person name="Neiman D."/>
            <person name="Pearson M."/>
            <person name="Roberts A."/>
            <person name="Saif S."/>
            <person name="Shea T."/>
            <person name="Shenoy N."/>
            <person name="Sisk P."/>
            <person name="Stolte C."/>
            <person name="Sykes S."/>
            <person name="Walk T."/>
            <person name="White J."/>
            <person name="Yandava C."/>
            <person name="Haas B."/>
            <person name="Nusbaum C."/>
            <person name="Birren B."/>
        </authorList>
    </citation>
    <scope>NUCLEOTIDE SEQUENCE [LARGE SCALE GENOMIC DNA]</scope>
    <source>
        <strain evidence="3">R3-111a-1</strain>
    </source>
</reference>
<protein>
    <submittedName>
        <fullName evidence="1 2">Uncharacterized protein</fullName>
    </submittedName>
</protein>
<dbReference type="EMBL" id="GL385407">
    <property type="protein sequence ID" value="EJT69045.1"/>
    <property type="molecule type" value="Genomic_DNA"/>
</dbReference>
<evidence type="ECO:0000313" key="3">
    <source>
        <dbReference type="Proteomes" id="UP000006039"/>
    </source>
</evidence>
<organism evidence="1">
    <name type="scientific">Gaeumannomyces tritici (strain R3-111a-1)</name>
    <name type="common">Wheat and barley take-all root rot fungus</name>
    <name type="synonym">Gaeumannomyces graminis var. tritici</name>
    <dbReference type="NCBI Taxonomy" id="644352"/>
    <lineage>
        <taxon>Eukaryota</taxon>
        <taxon>Fungi</taxon>
        <taxon>Dikarya</taxon>
        <taxon>Ascomycota</taxon>
        <taxon>Pezizomycotina</taxon>
        <taxon>Sordariomycetes</taxon>
        <taxon>Sordariomycetidae</taxon>
        <taxon>Magnaporthales</taxon>
        <taxon>Magnaporthaceae</taxon>
        <taxon>Gaeumannomyces</taxon>
    </lineage>
</organism>
<dbReference type="RefSeq" id="XP_009229612.1">
    <property type="nucleotide sequence ID" value="XM_009231348.1"/>
</dbReference>
<keyword evidence="3" id="KW-1185">Reference proteome</keyword>
<dbReference type="eggNOG" id="ENOG502T0NP">
    <property type="taxonomic scope" value="Eukaryota"/>
</dbReference>
<reference evidence="2" key="4">
    <citation type="journal article" date="2015" name="G3 (Bethesda)">
        <title>Genome sequences of three phytopathogenic species of the Magnaporthaceae family of fungi.</title>
        <authorList>
            <person name="Okagaki L.H."/>
            <person name="Nunes C.C."/>
            <person name="Sailsbery J."/>
            <person name="Clay B."/>
            <person name="Brown D."/>
            <person name="John T."/>
            <person name="Oh Y."/>
            <person name="Young N."/>
            <person name="Fitzgerald M."/>
            <person name="Haas B.J."/>
            <person name="Zeng Q."/>
            <person name="Young S."/>
            <person name="Adiconis X."/>
            <person name="Fan L."/>
            <person name="Levin J.Z."/>
            <person name="Mitchell T.K."/>
            <person name="Okubara P.A."/>
            <person name="Farman M.L."/>
            <person name="Kohn L.M."/>
            <person name="Birren B."/>
            <person name="Ma L.-J."/>
            <person name="Dean R.A."/>
        </authorList>
    </citation>
    <scope>NUCLEOTIDE SEQUENCE</scope>
    <source>
        <strain evidence="2">R3-111a-1</strain>
    </source>
</reference>
<name>J3PIW2_GAET3</name>
<dbReference type="VEuPathDB" id="FungiDB:GGTG_13442"/>
<dbReference type="HOGENOM" id="CLU_1366326_0_0_1"/>
<dbReference type="EnsemblFungi" id="EJT69045">
    <property type="protein sequence ID" value="EJT69045"/>
    <property type="gene ID" value="GGTG_13442"/>
</dbReference>
<evidence type="ECO:0000313" key="2">
    <source>
        <dbReference type="EnsemblFungi" id="EJT69045"/>
    </source>
</evidence>
<dbReference type="OrthoDB" id="4662246at2759"/>
<dbReference type="Proteomes" id="UP000006039">
    <property type="component" value="Unassembled WGS sequence"/>
</dbReference>
<reference evidence="1" key="2">
    <citation type="submission" date="2010-07" db="EMBL/GenBank/DDBJ databases">
        <authorList>
            <consortium name="The Broad Institute Genome Sequencing Platform"/>
            <consortium name="Broad Institute Genome Sequencing Center for Infectious Disease"/>
            <person name="Ma L.-J."/>
            <person name="Dead R."/>
            <person name="Young S."/>
            <person name="Zeng Q."/>
            <person name="Koehrsen M."/>
            <person name="Alvarado L."/>
            <person name="Berlin A."/>
            <person name="Chapman S.B."/>
            <person name="Chen Z."/>
            <person name="Freedman E."/>
            <person name="Gellesch M."/>
            <person name="Goldberg J."/>
            <person name="Griggs A."/>
            <person name="Gujja S."/>
            <person name="Heilman E.R."/>
            <person name="Heiman D."/>
            <person name="Hepburn T."/>
            <person name="Howarth C."/>
            <person name="Jen D."/>
            <person name="Larson L."/>
            <person name="Mehta T."/>
            <person name="Neiman D."/>
            <person name="Pearson M."/>
            <person name="Roberts A."/>
            <person name="Saif S."/>
            <person name="Shea T."/>
            <person name="Shenoy N."/>
            <person name="Sisk P."/>
            <person name="Stolte C."/>
            <person name="Sykes S."/>
            <person name="Walk T."/>
            <person name="White J."/>
            <person name="Yandava C."/>
            <person name="Haas B."/>
            <person name="Nusbaum C."/>
            <person name="Birren B."/>
        </authorList>
    </citation>
    <scope>NUCLEOTIDE SEQUENCE</scope>
    <source>
        <strain evidence="1">R3-111a-1</strain>
    </source>
</reference>
<dbReference type="GeneID" id="20353900"/>
<sequence>MKVVSSYNEVTPFPSEPKVINMLALTVTGGSIWQDERPTTTATTSSSTGGAWAPRQTCNEILVGAAAAVAGATKLLIVLLEPAAPCLTAPRAIFTAPIKAPYADQQGRRVLLSGPAYRAAFYSPAREDHQAQNNWFTEKFLPAAGAHIKKNYYGDVDRNKKGRTYERYNQKYMVHELKFCEKLPVHHEGKHKGKPYGTEI</sequence>
<accession>J3PIW2</accession>
<gene>
    <name evidence="2" type="primary">20353900</name>
    <name evidence="1" type="ORF">GGTG_13442</name>
</gene>
<reference evidence="2" key="5">
    <citation type="submission" date="2018-04" db="UniProtKB">
        <authorList>
            <consortium name="EnsemblFungi"/>
        </authorList>
    </citation>
    <scope>IDENTIFICATION</scope>
    <source>
        <strain evidence="2">R3-111a-1</strain>
    </source>
</reference>
<dbReference type="AlphaFoldDB" id="J3PIW2"/>
<proteinExistence type="predicted"/>
<evidence type="ECO:0000313" key="1">
    <source>
        <dbReference type="EMBL" id="EJT69045.1"/>
    </source>
</evidence>